<dbReference type="InterPro" id="IPR051173">
    <property type="entry name" value="Ca_channel_alpha-2/delta"/>
</dbReference>
<feature type="compositionally biased region" description="Polar residues" evidence="1">
    <location>
        <begin position="669"/>
        <end position="697"/>
    </location>
</feature>
<feature type="signal peptide" evidence="2">
    <location>
        <begin position="1"/>
        <end position="24"/>
    </location>
</feature>
<dbReference type="SUPFAM" id="SSF53300">
    <property type="entry name" value="vWA-like"/>
    <property type="match status" value="1"/>
</dbReference>
<evidence type="ECO:0000313" key="4">
    <source>
        <dbReference type="EMBL" id="CUG88016.1"/>
    </source>
</evidence>
<feature type="region of interest" description="Disordered" evidence="1">
    <location>
        <begin position="649"/>
        <end position="697"/>
    </location>
</feature>
<proteinExistence type="predicted"/>
<dbReference type="EMBL" id="CYKH01001607">
    <property type="protein sequence ID" value="CUG88016.1"/>
    <property type="molecule type" value="Genomic_DNA"/>
</dbReference>
<feature type="region of interest" description="Disordered" evidence="1">
    <location>
        <begin position="540"/>
        <end position="616"/>
    </location>
</feature>
<feature type="compositionally biased region" description="Polar residues" evidence="1">
    <location>
        <begin position="743"/>
        <end position="764"/>
    </location>
</feature>
<gene>
    <name evidence="4" type="ORF">BSAL_13165</name>
</gene>
<dbReference type="AlphaFoldDB" id="A0A0S4J9G9"/>
<feature type="chain" id="PRO_5006622071" evidence="2">
    <location>
        <begin position="25"/>
        <end position="792"/>
    </location>
</feature>
<feature type="compositionally biased region" description="Low complexity" evidence="1">
    <location>
        <begin position="715"/>
        <end position="739"/>
    </location>
</feature>
<keyword evidence="4" id="KW-0472">Membrane</keyword>
<feature type="domain" description="VWFA" evidence="3">
    <location>
        <begin position="196"/>
        <end position="387"/>
    </location>
</feature>
<feature type="compositionally biased region" description="Low complexity" evidence="1">
    <location>
        <begin position="540"/>
        <end position="556"/>
    </location>
</feature>
<evidence type="ECO:0000256" key="1">
    <source>
        <dbReference type="SAM" id="MobiDB-lite"/>
    </source>
</evidence>
<evidence type="ECO:0000313" key="5">
    <source>
        <dbReference type="Proteomes" id="UP000051952"/>
    </source>
</evidence>
<protein>
    <submittedName>
        <fullName evidence="4">Transmembrane protein, putative</fullName>
    </submittedName>
</protein>
<reference evidence="5" key="1">
    <citation type="submission" date="2015-09" db="EMBL/GenBank/DDBJ databases">
        <authorList>
            <consortium name="Pathogen Informatics"/>
        </authorList>
    </citation>
    <scope>NUCLEOTIDE SEQUENCE [LARGE SCALE GENOMIC DNA]</scope>
    <source>
        <strain evidence="5">Lake Konstanz</strain>
    </source>
</reference>
<dbReference type="GO" id="GO:0005891">
    <property type="term" value="C:voltage-gated calcium channel complex"/>
    <property type="evidence" value="ECO:0007669"/>
    <property type="project" value="TreeGrafter"/>
</dbReference>
<organism evidence="4 5">
    <name type="scientific">Bodo saltans</name>
    <name type="common">Flagellated protozoan</name>
    <dbReference type="NCBI Taxonomy" id="75058"/>
    <lineage>
        <taxon>Eukaryota</taxon>
        <taxon>Discoba</taxon>
        <taxon>Euglenozoa</taxon>
        <taxon>Kinetoplastea</taxon>
        <taxon>Metakinetoplastina</taxon>
        <taxon>Eubodonida</taxon>
        <taxon>Bodonidae</taxon>
        <taxon>Bodo</taxon>
    </lineage>
</organism>
<feature type="compositionally biased region" description="Low complexity" evidence="1">
    <location>
        <begin position="566"/>
        <end position="589"/>
    </location>
</feature>
<feature type="compositionally biased region" description="Polar residues" evidence="1">
    <location>
        <begin position="590"/>
        <end position="616"/>
    </location>
</feature>
<feature type="region of interest" description="Disordered" evidence="1">
    <location>
        <begin position="715"/>
        <end position="764"/>
    </location>
</feature>
<keyword evidence="4" id="KW-0812">Transmembrane</keyword>
<evidence type="ECO:0000256" key="2">
    <source>
        <dbReference type="SAM" id="SignalP"/>
    </source>
</evidence>
<dbReference type="Proteomes" id="UP000051952">
    <property type="component" value="Unassembled WGS sequence"/>
</dbReference>
<dbReference type="Pfam" id="PF13519">
    <property type="entry name" value="VWA_2"/>
    <property type="match status" value="1"/>
</dbReference>
<accession>A0A0S4J9G9</accession>
<dbReference type="Gene3D" id="3.40.50.410">
    <property type="entry name" value="von Willebrand factor, type A domain"/>
    <property type="match status" value="1"/>
</dbReference>
<dbReference type="PANTHER" id="PTHR10166">
    <property type="entry name" value="VOLTAGE-DEPENDENT CALCIUM CHANNEL SUBUNIT ALPHA-2/DELTA-RELATED"/>
    <property type="match status" value="1"/>
</dbReference>
<dbReference type="OrthoDB" id="10054666at2759"/>
<evidence type="ECO:0000259" key="3">
    <source>
        <dbReference type="PROSITE" id="PS50234"/>
    </source>
</evidence>
<dbReference type="PANTHER" id="PTHR10166:SF37">
    <property type="entry name" value="STOLID, ISOFORM H"/>
    <property type="match status" value="1"/>
</dbReference>
<name>A0A0S4J9G9_BODSA</name>
<keyword evidence="5" id="KW-1185">Reference proteome</keyword>
<dbReference type="SMART" id="SM00327">
    <property type="entry name" value="VWA"/>
    <property type="match status" value="1"/>
</dbReference>
<dbReference type="VEuPathDB" id="TriTrypDB:BSAL_13165"/>
<dbReference type="PROSITE" id="PS50234">
    <property type="entry name" value="VWFA"/>
    <property type="match status" value="1"/>
</dbReference>
<dbReference type="InterPro" id="IPR002035">
    <property type="entry name" value="VWF_A"/>
</dbReference>
<feature type="compositionally biased region" description="Low complexity" evidence="1">
    <location>
        <begin position="649"/>
        <end position="668"/>
    </location>
</feature>
<dbReference type="GO" id="GO:0005245">
    <property type="term" value="F:voltage-gated calcium channel activity"/>
    <property type="evidence" value="ECO:0007669"/>
    <property type="project" value="TreeGrafter"/>
</dbReference>
<keyword evidence="2" id="KW-0732">Signal</keyword>
<dbReference type="InterPro" id="IPR036465">
    <property type="entry name" value="vWFA_dom_sf"/>
</dbReference>
<sequence>MMRHIRVAFILSLTVVLTATEVLGLTLSDLMNRREANVQALVNATERLFAGRCTDANCVSSTSSNASGCSFSSCGGNALFQRAMQCYRNFGTDASLCGTGCSGLLRSASNSAVTVAAGATNNAEASTFVCSSSSLTPVFEDLYENQNVAGWQYVASNTGVTRSYPAAYQSSSTSCAAPPDTRQANWYVSASTGPKDIVFVCDFSGSMAATDGGPNGMTRLAAMKIGVTSLLASLGPDDRFNIVCFSSTVTVLGPGGALLAGTPANILSMQNALNAFAIGGGTIYAGAFSAALSLMQSNTSTGCARIVMFLTDGAPSDTAATINASIATGQAGLGVNRARIFTYSLSYAFTPTLLRSVACSNGGMWNQIEDASSPNSPLQQYYRFQAVGIVDGKPQWTAPNTSLHGQGSIVTVSMAYFDRSVTPKVFAGVAAIEVLESELLSVGTLAQITAQTTARNSQCLSYDLTECQMQKLRNEANFVCPSPAPALTACTSTNVTVPVCTSGGTDVTNISQVMCNSSAMPNMTEMTCCPLNRCPTSLSRESASTSVTSSDLSTPTNTQSPTASLSPPTFTTTAVPTTSNTTSMTQSPSIASASPGSTETKLSSATRHSLTVSESAPTMSIPELSLSMTSSHTLHSTDSISFRHLSVSATVSPSPPTSSRTPTTSLVTASTRSSDTASLSVPPTKSPRSSHSGTVPVTQTIADVLLSASRSMLHSQSASLSHSPSTSSTPSSALSMTLAGPDSLSNTIPRESLSSALPNSDSHSVQLSTSLIRTATRVSLTLEHTASAGASG</sequence>